<dbReference type="EMBL" id="CM004476">
    <property type="protein sequence ID" value="OCT76152.1"/>
    <property type="molecule type" value="Genomic_DNA"/>
</dbReference>
<dbReference type="InterPro" id="IPR052055">
    <property type="entry name" value="Hepadnavirus_pol/RT"/>
</dbReference>
<feature type="compositionally biased region" description="Basic residues" evidence="1">
    <location>
        <begin position="67"/>
        <end position="76"/>
    </location>
</feature>
<name>A0A974CNM5_XENLA</name>
<feature type="region of interest" description="Disordered" evidence="1">
    <location>
        <begin position="138"/>
        <end position="165"/>
    </location>
</feature>
<dbReference type="Proteomes" id="UP000694892">
    <property type="component" value="Chromosome 6L"/>
</dbReference>
<dbReference type="PANTHER" id="PTHR33050">
    <property type="entry name" value="REVERSE TRANSCRIPTASE DOMAIN-CONTAINING PROTEIN"/>
    <property type="match status" value="1"/>
</dbReference>
<feature type="region of interest" description="Disordered" evidence="1">
    <location>
        <begin position="217"/>
        <end position="242"/>
    </location>
</feature>
<dbReference type="InterPro" id="IPR043502">
    <property type="entry name" value="DNA/RNA_pol_sf"/>
</dbReference>
<dbReference type="SUPFAM" id="SSF56672">
    <property type="entry name" value="DNA/RNA polymerases"/>
    <property type="match status" value="1"/>
</dbReference>
<dbReference type="SUPFAM" id="SSF52266">
    <property type="entry name" value="SGNH hydrolase"/>
    <property type="match status" value="1"/>
</dbReference>
<sequence length="601" mass="66124">MAESATLEALLAQVTEAAKKDGGTWLRQAFLAASTSEQAGQAAEIPARTRARRSKAPARLNPSPAGGRKRVAKRRVPSASPHAVPISPDGSPSRAARRGSGSPSISSDSGREDLAEPLPSTSRSLVGAAGRVGISRSERAQQAAGLHTRNQPAPQDAERHTEPKGVSRLIDVQIAFGTQDPLMLPTIETTQERRLLPSTKKVYVGSTTNAPFAEACTPRRGQRLANQPSPLPQKASTPDGIVPQIKETPLLGYPKRQYPNKRESLIIHDGFLRGFWIPFSPSEEPTWAENLKSTWDNEHTVWEKLSKELQMGRMAGPFPEPPFHNLRVSPLGLVPKKEPGKFRLIHHLSFPKGSSVNDGIDSDESRVQYTSFDGALELVRGAGKGALMAKSDIESAFRLLPVHPECFHLLGCALGGAYFVDMCLPMGCSISCYYFKLFSSFLEWVVGHETGSTRASIRTYTRQLDIPINMASVRWRGISGLLWPQVFPEFLHIQRTTPGPKVVVIHAGGNDLGVGRNVDLIHTIKQDLYRYATFARNCVVVWSEIIYRQTWRYARNQVAIDRCRKKLNVAVSALRQHCRCWGTNPAKGFLLAELVVAICNT</sequence>
<feature type="compositionally biased region" description="Basic and acidic residues" evidence="1">
    <location>
        <begin position="156"/>
        <end position="165"/>
    </location>
</feature>
<dbReference type="AlphaFoldDB" id="A0A974CNM5"/>
<gene>
    <name evidence="2" type="ORF">XELAEV_18031341mg</name>
</gene>
<accession>A0A974CNM5</accession>
<feature type="compositionally biased region" description="Low complexity" evidence="1">
    <location>
        <begin position="89"/>
        <end position="108"/>
    </location>
</feature>
<proteinExistence type="predicted"/>
<dbReference type="InterPro" id="IPR036514">
    <property type="entry name" value="SGNH_hydro_sf"/>
</dbReference>
<dbReference type="PANTHER" id="PTHR33050:SF8">
    <property type="entry name" value="REVERSE TRANSCRIPTASE DOMAIN-CONTAINING PROTEIN"/>
    <property type="match status" value="1"/>
</dbReference>
<evidence type="ECO:0000313" key="3">
    <source>
        <dbReference type="Proteomes" id="UP000694892"/>
    </source>
</evidence>
<evidence type="ECO:0000256" key="1">
    <source>
        <dbReference type="SAM" id="MobiDB-lite"/>
    </source>
</evidence>
<evidence type="ECO:0008006" key="4">
    <source>
        <dbReference type="Google" id="ProtNLM"/>
    </source>
</evidence>
<protein>
    <recommendedName>
        <fullName evidence="4">Reverse transcriptase domain-containing protein</fullName>
    </recommendedName>
</protein>
<evidence type="ECO:0000313" key="2">
    <source>
        <dbReference type="EMBL" id="OCT76152.1"/>
    </source>
</evidence>
<reference evidence="3" key="1">
    <citation type="journal article" date="2016" name="Nature">
        <title>Genome evolution in the allotetraploid frog Xenopus laevis.</title>
        <authorList>
            <person name="Session A.M."/>
            <person name="Uno Y."/>
            <person name="Kwon T."/>
            <person name="Chapman J.A."/>
            <person name="Toyoda A."/>
            <person name="Takahashi S."/>
            <person name="Fukui A."/>
            <person name="Hikosaka A."/>
            <person name="Suzuki A."/>
            <person name="Kondo M."/>
            <person name="van Heeringen S.J."/>
            <person name="Quigley I."/>
            <person name="Heinz S."/>
            <person name="Ogino H."/>
            <person name="Ochi H."/>
            <person name="Hellsten U."/>
            <person name="Lyons J.B."/>
            <person name="Simakov O."/>
            <person name="Putnam N."/>
            <person name="Stites J."/>
            <person name="Kuroki Y."/>
            <person name="Tanaka T."/>
            <person name="Michiue T."/>
            <person name="Watanabe M."/>
            <person name="Bogdanovic O."/>
            <person name="Lister R."/>
            <person name="Georgiou G."/>
            <person name="Paranjpe S.S."/>
            <person name="van Kruijsbergen I."/>
            <person name="Shu S."/>
            <person name="Carlson J."/>
            <person name="Kinoshita T."/>
            <person name="Ohta Y."/>
            <person name="Mawaribuchi S."/>
            <person name="Jenkins J."/>
            <person name="Grimwood J."/>
            <person name="Schmutz J."/>
            <person name="Mitros T."/>
            <person name="Mozaffari S.V."/>
            <person name="Suzuki Y."/>
            <person name="Haramoto Y."/>
            <person name="Yamamoto T.S."/>
            <person name="Takagi C."/>
            <person name="Heald R."/>
            <person name="Miller K."/>
            <person name="Haudenschild C."/>
            <person name="Kitzman J."/>
            <person name="Nakayama T."/>
            <person name="Izutsu Y."/>
            <person name="Robert J."/>
            <person name="Fortriede J."/>
            <person name="Burns K."/>
            <person name="Lotay V."/>
            <person name="Karimi K."/>
            <person name="Yasuoka Y."/>
            <person name="Dichmann D.S."/>
            <person name="Flajnik M.F."/>
            <person name="Houston D.W."/>
            <person name="Shendure J."/>
            <person name="DuPasquier L."/>
            <person name="Vize P.D."/>
            <person name="Zorn A.M."/>
            <person name="Ito M."/>
            <person name="Marcotte E.M."/>
            <person name="Wallingford J.B."/>
            <person name="Ito Y."/>
            <person name="Asashima M."/>
            <person name="Ueno N."/>
            <person name="Matsuda Y."/>
            <person name="Veenstra G.J."/>
            <person name="Fujiyama A."/>
            <person name="Harland R.M."/>
            <person name="Taira M."/>
            <person name="Rokhsar D.S."/>
        </authorList>
    </citation>
    <scope>NUCLEOTIDE SEQUENCE [LARGE SCALE GENOMIC DNA]</scope>
    <source>
        <strain evidence="3">J</strain>
    </source>
</reference>
<dbReference type="Gene3D" id="3.40.50.1110">
    <property type="entry name" value="SGNH hydrolase"/>
    <property type="match status" value="1"/>
</dbReference>
<feature type="region of interest" description="Disordered" evidence="1">
    <location>
        <begin position="34"/>
        <end position="126"/>
    </location>
</feature>
<organism evidence="2 3">
    <name type="scientific">Xenopus laevis</name>
    <name type="common">African clawed frog</name>
    <dbReference type="NCBI Taxonomy" id="8355"/>
    <lineage>
        <taxon>Eukaryota</taxon>
        <taxon>Metazoa</taxon>
        <taxon>Chordata</taxon>
        <taxon>Craniata</taxon>
        <taxon>Vertebrata</taxon>
        <taxon>Euteleostomi</taxon>
        <taxon>Amphibia</taxon>
        <taxon>Batrachia</taxon>
        <taxon>Anura</taxon>
        <taxon>Pipoidea</taxon>
        <taxon>Pipidae</taxon>
        <taxon>Xenopodinae</taxon>
        <taxon>Xenopus</taxon>
        <taxon>Xenopus</taxon>
    </lineage>
</organism>